<name>A0A2P8GL67_9BACT</name>
<evidence type="ECO:0000313" key="3">
    <source>
        <dbReference type="Proteomes" id="UP000240978"/>
    </source>
</evidence>
<evidence type="ECO:0000313" key="2">
    <source>
        <dbReference type="EMBL" id="PSL34702.1"/>
    </source>
</evidence>
<keyword evidence="3" id="KW-1185">Reference proteome</keyword>
<proteinExistence type="predicted"/>
<dbReference type="InterPro" id="IPR053521">
    <property type="entry name" value="McjB-like"/>
</dbReference>
<dbReference type="RefSeq" id="WP_106600977.1">
    <property type="nucleotide sequence ID" value="NZ_PYGK01000002.1"/>
</dbReference>
<dbReference type="Proteomes" id="UP000240978">
    <property type="component" value="Unassembled WGS sequence"/>
</dbReference>
<dbReference type="OrthoDB" id="671090at2"/>
<dbReference type="InterPro" id="IPR032708">
    <property type="entry name" value="McjB_C"/>
</dbReference>
<evidence type="ECO:0000259" key="1">
    <source>
        <dbReference type="Pfam" id="PF13471"/>
    </source>
</evidence>
<protein>
    <submittedName>
        <fullName evidence="2">Transglutaminase superfamily protein</fullName>
    </submittedName>
</protein>
<dbReference type="NCBIfam" id="NF033537">
    <property type="entry name" value="lasso_biosyn_B2"/>
    <property type="match status" value="1"/>
</dbReference>
<dbReference type="AlphaFoldDB" id="A0A2P8GL67"/>
<sequence length="136" mass="15344">MKRKISALLLFIQAWICIAVARCMLVFMPFRKIAPLLGKSVDEADTFKMRPSPRPERIRAAIRRAAAYSPWRAKCFEQALAGKIMLTYKHMSGIVFFGINKVGDDLQAHAWLESEGVIITGGKEADQFIVIARFKS</sequence>
<dbReference type="EMBL" id="PYGK01000002">
    <property type="protein sequence ID" value="PSL34702.1"/>
    <property type="molecule type" value="Genomic_DNA"/>
</dbReference>
<gene>
    <name evidence="2" type="ORF">CLV42_102275</name>
</gene>
<organism evidence="2 3">
    <name type="scientific">Chitinophaga ginsengisoli</name>
    <dbReference type="NCBI Taxonomy" id="363837"/>
    <lineage>
        <taxon>Bacteria</taxon>
        <taxon>Pseudomonadati</taxon>
        <taxon>Bacteroidota</taxon>
        <taxon>Chitinophagia</taxon>
        <taxon>Chitinophagales</taxon>
        <taxon>Chitinophagaceae</taxon>
        <taxon>Chitinophaga</taxon>
    </lineage>
</organism>
<accession>A0A2P8GL67</accession>
<feature type="domain" description="Microcin J25-processing protein McjB C-terminal" evidence="1">
    <location>
        <begin position="31"/>
        <end position="132"/>
    </location>
</feature>
<dbReference type="Pfam" id="PF13471">
    <property type="entry name" value="Transglut_core3"/>
    <property type="match status" value="1"/>
</dbReference>
<comment type="caution">
    <text evidence="2">The sequence shown here is derived from an EMBL/GenBank/DDBJ whole genome shotgun (WGS) entry which is preliminary data.</text>
</comment>
<reference evidence="2 3" key="1">
    <citation type="submission" date="2018-03" db="EMBL/GenBank/DDBJ databases">
        <title>Genomic Encyclopedia of Archaeal and Bacterial Type Strains, Phase II (KMG-II): from individual species to whole genera.</title>
        <authorList>
            <person name="Goeker M."/>
        </authorList>
    </citation>
    <scope>NUCLEOTIDE SEQUENCE [LARGE SCALE GENOMIC DNA]</scope>
    <source>
        <strain evidence="2 3">DSM 18107</strain>
    </source>
</reference>